<gene>
    <name evidence="1" type="ORF">JANAI62_23880</name>
</gene>
<sequence>MRDVDHIPQNDLWVEQLFSAKQVARGGVLRRSIVDIDRKIGRMRLMQEVEARGFRLLEAGGQYIIICTRKPMRLLV</sequence>
<comment type="caution">
    <text evidence="1">The sequence shown here is derived from an EMBL/GenBank/DDBJ whole genome shotgun (WGS) entry which is preliminary data.</text>
</comment>
<evidence type="ECO:0008006" key="3">
    <source>
        <dbReference type="Google" id="ProtNLM"/>
    </source>
</evidence>
<protein>
    <recommendedName>
        <fullName evidence="3">N-(5'-phosphoribosyl)anthranilate isomerase</fullName>
    </recommendedName>
</protein>
<accession>A0ABQ4NMY4</accession>
<proteinExistence type="predicted"/>
<dbReference type="RefSeq" id="WP_220749260.1">
    <property type="nucleotide sequence ID" value="NZ_BPFH01000004.1"/>
</dbReference>
<dbReference type="EMBL" id="BPFH01000004">
    <property type="protein sequence ID" value="GIT95765.1"/>
    <property type="molecule type" value="Genomic_DNA"/>
</dbReference>
<keyword evidence="2" id="KW-1185">Reference proteome</keyword>
<organism evidence="1 2">
    <name type="scientific">Jannaschia pagri</name>
    <dbReference type="NCBI Taxonomy" id="2829797"/>
    <lineage>
        <taxon>Bacteria</taxon>
        <taxon>Pseudomonadati</taxon>
        <taxon>Pseudomonadota</taxon>
        <taxon>Alphaproteobacteria</taxon>
        <taxon>Rhodobacterales</taxon>
        <taxon>Roseobacteraceae</taxon>
        <taxon>Jannaschia</taxon>
    </lineage>
</organism>
<evidence type="ECO:0000313" key="1">
    <source>
        <dbReference type="EMBL" id="GIT95765.1"/>
    </source>
</evidence>
<name>A0ABQ4NMY4_9RHOB</name>
<dbReference type="Proteomes" id="UP000786693">
    <property type="component" value="Unassembled WGS sequence"/>
</dbReference>
<evidence type="ECO:0000313" key="2">
    <source>
        <dbReference type="Proteomes" id="UP000786693"/>
    </source>
</evidence>
<reference evidence="1 2" key="1">
    <citation type="submission" date="2021-05" db="EMBL/GenBank/DDBJ databases">
        <title>Bacteria Genome sequencing.</title>
        <authorList>
            <person name="Takabe Y."/>
            <person name="Nakajima Y."/>
            <person name="Suzuki S."/>
            <person name="Shiozaki T."/>
        </authorList>
    </citation>
    <scope>NUCLEOTIDE SEQUENCE [LARGE SCALE GENOMIC DNA]</scope>
    <source>
        <strain evidence="1 2">AI_62</strain>
    </source>
</reference>